<reference evidence="2" key="1">
    <citation type="submission" date="2023-06" db="EMBL/GenBank/DDBJ databases">
        <title>Genomic of Agaribacillus aureum.</title>
        <authorList>
            <person name="Wang G."/>
        </authorList>
    </citation>
    <scope>NUCLEOTIDE SEQUENCE</scope>
    <source>
        <strain evidence="2">BMA12</strain>
    </source>
</reference>
<evidence type="ECO:0000313" key="3">
    <source>
        <dbReference type="Proteomes" id="UP001172083"/>
    </source>
</evidence>
<comment type="caution">
    <text evidence="2">The sequence shown here is derived from an EMBL/GenBank/DDBJ whole genome shotgun (WGS) entry which is preliminary data.</text>
</comment>
<proteinExistence type="predicted"/>
<sequence>MSIQEKRPIVSIISSLLIFGIYYAIAFNIYQERVSTIAEELEFWGAIVLILVPVLMVSKIVLYVLFSIFNTIITGEKEENFLKDEFGRLIESKATKNAYCVFMIGFLLSMGSLVMGMSPLVMFSIIMLSLMVSGMVQDFSEFYYLRKGV</sequence>
<keyword evidence="1" id="KW-0812">Transmembrane</keyword>
<dbReference type="Proteomes" id="UP001172083">
    <property type="component" value="Unassembled WGS sequence"/>
</dbReference>
<name>A0ABT8LD21_9BACT</name>
<evidence type="ECO:0000256" key="1">
    <source>
        <dbReference type="SAM" id="Phobius"/>
    </source>
</evidence>
<feature type="transmembrane region" description="Helical" evidence="1">
    <location>
        <begin position="12"/>
        <end position="31"/>
    </location>
</feature>
<gene>
    <name evidence="2" type="ORF">QQ020_25850</name>
</gene>
<keyword evidence="1" id="KW-0472">Membrane</keyword>
<keyword evidence="3" id="KW-1185">Reference proteome</keyword>
<protein>
    <submittedName>
        <fullName evidence="2">Uncharacterized protein</fullName>
    </submittedName>
</protein>
<feature type="transmembrane region" description="Helical" evidence="1">
    <location>
        <begin position="43"/>
        <end position="66"/>
    </location>
</feature>
<evidence type="ECO:0000313" key="2">
    <source>
        <dbReference type="EMBL" id="MDN5215528.1"/>
    </source>
</evidence>
<organism evidence="2 3">
    <name type="scientific">Agaribacillus aureus</name>
    <dbReference type="NCBI Taxonomy" id="3051825"/>
    <lineage>
        <taxon>Bacteria</taxon>
        <taxon>Pseudomonadati</taxon>
        <taxon>Bacteroidota</taxon>
        <taxon>Cytophagia</taxon>
        <taxon>Cytophagales</taxon>
        <taxon>Splendidivirgaceae</taxon>
        <taxon>Agaribacillus</taxon>
    </lineage>
</organism>
<keyword evidence="1" id="KW-1133">Transmembrane helix</keyword>
<dbReference type="RefSeq" id="WP_346760857.1">
    <property type="nucleotide sequence ID" value="NZ_JAUJEB010000006.1"/>
</dbReference>
<accession>A0ABT8LD21</accession>
<dbReference type="EMBL" id="JAUJEB010000006">
    <property type="protein sequence ID" value="MDN5215528.1"/>
    <property type="molecule type" value="Genomic_DNA"/>
</dbReference>
<feature type="transmembrane region" description="Helical" evidence="1">
    <location>
        <begin position="98"/>
        <end position="115"/>
    </location>
</feature>